<dbReference type="AlphaFoldDB" id="A0AAW0XD64"/>
<accession>A0AAW0XD64</accession>
<dbReference type="Proteomes" id="UP001445076">
    <property type="component" value="Unassembled WGS sequence"/>
</dbReference>
<reference evidence="2 3" key="1">
    <citation type="journal article" date="2024" name="BMC Genomics">
        <title>Genome assembly of redclaw crayfish (Cherax quadricarinatus) provides insights into its immune adaptation and hypoxia tolerance.</title>
        <authorList>
            <person name="Liu Z."/>
            <person name="Zheng J."/>
            <person name="Li H."/>
            <person name="Fang K."/>
            <person name="Wang S."/>
            <person name="He J."/>
            <person name="Zhou D."/>
            <person name="Weng S."/>
            <person name="Chi M."/>
            <person name="Gu Z."/>
            <person name="He J."/>
            <person name="Li F."/>
            <person name="Wang M."/>
        </authorList>
    </citation>
    <scope>NUCLEOTIDE SEQUENCE [LARGE SCALE GENOMIC DNA]</scope>
    <source>
        <strain evidence="2">ZL_2023a</strain>
    </source>
</reference>
<gene>
    <name evidence="2" type="ORF">OTU49_001873</name>
</gene>
<feature type="non-terminal residue" evidence="2">
    <location>
        <position position="175"/>
    </location>
</feature>
<protein>
    <submittedName>
        <fullName evidence="2">Uncharacterized protein</fullName>
    </submittedName>
</protein>
<comment type="caution">
    <text evidence="2">The sequence shown here is derived from an EMBL/GenBank/DDBJ whole genome shotgun (WGS) entry which is preliminary data.</text>
</comment>
<evidence type="ECO:0000313" key="2">
    <source>
        <dbReference type="EMBL" id="KAK8742440.1"/>
    </source>
</evidence>
<feature type="transmembrane region" description="Helical" evidence="1">
    <location>
        <begin position="54"/>
        <end position="77"/>
    </location>
</feature>
<sequence length="175" mass="19768">MTEFSATARLAWAAANRRMESPLVNDYKKPFIIRRLFETFLGGLRLFGSEGAPLYVYLLQMLIFSMIPIFTTLFVLLEHNEMISLHQAVIISGVLDGVYSLVLQLLAYFLRTQKSKSGEIEQVNLATDEEVIEFDSPFGPKTWEFLIKEKKMKGAIVVHSIIAGLVGAGVVYYVR</sequence>
<proteinExistence type="predicted"/>
<evidence type="ECO:0000256" key="1">
    <source>
        <dbReference type="SAM" id="Phobius"/>
    </source>
</evidence>
<feature type="transmembrane region" description="Helical" evidence="1">
    <location>
        <begin position="89"/>
        <end position="110"/>
    </location>
</feature>
<dbReference type="EMBL" id="JARKIK010000028">
    <property type="protein sequence ID" value="KAK8742440.1"/>
    <property type="molecule type" value="Genomic_DNA"/>
</dbReference>
<feature type="transmembrane region" description="Helical" evidence="1">
    <location>
        <begin position="155"/>
        <end position="174"/>
    </location>
</feature>
<organism evidence="2 3">
    <name type="scientific">Cherax quadricarinatus</name>
    <name type="common">Australian red claw crayfish</name>
    <dbReference type="NCBI Taxonomy" id="27406"/>
    <lineage>
        <taxon>Eukaryota</taxon>
        <taxon>Metazoa</taxon>
        <taxon>Ecdysozoa</taxon>
        <taxon>Arthropoda</taxon>
        <taxon>Crustacea</taxon>
        <taxon>Multicrustacea</taxon>
        <taxon>Malacostraca</taxon>
        <taxon>Eumalacostraca</taxon>
        <taxon>Eucarida</taxon>
        <taxon>Decapoda</taxon>
        <taxon>Pleocyemata</taxon>
        <taxon>Astacidea</taxon>
        <taxon>Parastacoidea</taxon>
        <taxon>Parastacidae</taxon>
        <taxon>Cherax</taxon>
    </lineage>
</organism>
<keyword evidence="1" id="KW-0472">Membrane</keyword>
<keyword evidence="1" id="KW-0812">Transmembrane</keyword>
<name>A0AAW0XD64_CHEQU</name>
<evidence type="ECO:0000313" key="3">
    <source>
        <dbReference type="Proteomes" id="UP001445076"/>
    </source>
</evidence>
<keyword evidence="3" id="KW-1185">Reference proteome</keyword>
<keyword evidence="1" id="KW-1133">Transmembrane helix</keyword>